<dbReference type="Pfam" id="PF13561">
    <property type="entry name" value="adh_short_C2"/>
    <property type="match status" value="1"/>
</dbReference>
<dbReference type="PANTHER" id="PTHR42760:SF115">
    <property type="entry name" value="3-OXOACYL-[ACYL-CARRIER-PROTEIN] REDUCTASE FABG"/>
    <property type="match status" value="1"/>
</dbReference>
<name>A0A1H7Q9E1_9SPHI</name>
<keyword evidence="4" id="KW-1185">Reference proteome</keyword>
<dbReference type="PRINTS" id="PR00080">
    <property type="entry name" value="SDRFAMILY"/>
</dbReference>
<proteinExistence type="inferred from homology"/>
<protein>
    <submittedName>
        <fullName evidence="3">NAD(P)-dependent dehydrogenase, short-chain alcohol dehydrogenase family</fullName>
    </submittedName>
</protein>
<dbReference type="NCBIfam" id="NF006132">
    <property type="entry name" value="PRK08277.1"/>
    <property type="match status" value="1"/>
</dbReference>
<dbReference type="OrthoDB" id="9803333at2"/>
<dbReference type="STRING" id="332977.SAMN05421740_105237"/>
<dbReference type="InterPro" id="IPR036291">
    <property type="entry name" value="NAD(P)-bd_dom_sf"/>
</dbReference>
<organism evidence="3 4">
    <name type="scientific">Parapedobacter koreensis</name>
    <dbReference type="NCBI Taxonomy" id="332977"/>
    <lineage>
        <taxon>Bacteria</taxon>
        <taxon>Pseudomonadati</taxon>
        <taxon>Bacteroidota</taxon>
        <taxon>Sphingobacteriia</taxon>
        <taxon>Sphingobacteriales</taxon>
        <taxon>Sphingobacteriaceae</taxon>
        <taxon>Parapedobacter</taxon>
    </lineage>
</organism>
<evidence type="ECO:0000256" key="2">
    <source>
        <dbReference type="ARBA" id="ARBA00023002"/>
    </source>
</evidence>
<sequence>MDGIQQFSLAGKVVVITGATGVLGESFALATAAAGAKVAVLGRNKERAEARVAAIKAKGGEAIAVITDVLDEQAVHEAKDTILDAWGTIDGLVNAAGGNIPGATIGPDQNLFDAKIADTQKAVELNLFGTVIPTHIFGRVIAEKGKGSIVNISSLAAQQAITRVMGYNMAKCAIEGYTKWMAVELAQRYGDKVRVNAIAPGVFLTEQNRTLLTNPDGTYTERAQRFVNNTAYGRMGSPEELTGALIFLLSDASGFISGETILVDGGFNAWSGV</sequence>
<dbReference type="Gene3D" id="3.40.50.720">
    <property type="entry name" value="NAD(P)-binding Rossmann-like Domain"/>
    <property type="match status" value="1"/>
</dbReference>
<dbReference type="Proteomes" id="UP000198916">
    <property type="component" value="Unassembled WGS sequence"/>
</dbReference>
<accession>A0A1H7Q9E1</accession>
<evidence type="ECO:0000313" key="3">
    <source>
        <dbReference type="EMBL" id="SEL44348.1"/>
    </source>
</evidence>
<dbReference type="GO" id="GO:0016616">
    <property type="term" value="F:oxidoreductase activity, acting on the CH-OH group of donors, NAD or NADP as acceptor"/>
    <property type="evidence" value="ECO:0007669"/>
    <property type="project" value="TreeGrafter"/>
</dbReference>
<dbReference type="PRINTS" id="PR00081">
    <property type="entry name" value="GDHRDH"/>
</dbReference>
<reference evidence="4" key="1">
    <citation type="submission" date="2016-10" db="EMBL/GenBank/DDBJ databases">
        <authorList>
            <person name="Varghese N."/>
            <person name="Submissions S."/>
        </authorList>
    </citation>
    <scope>NUCLEOTIDE SEQUENCE [LARGE SCALE GENOMIC DNA]</scope>
    <source>
        <strain evidence="4">Jip14</strain>
    </source>
</reference>
<evidence type="ECO:0000256" key="1">
    <source>
        <dbReference type="ARBA" id="ARBA00006484"/>
    </source>
</evidence>
<evidence type="ECO:0000313" key="4">
    <source>
        <dbReference type="Proteomes" id="UP000198916"/>
    </source>
</evidence>
<dbReference type="RefSeq" id="WP_090606345.1">
    <property type="nucleotide sequence ID" value="NZ_FNZR01000005.1"/>
</dbReference>
<keyword evidence="2" id="KW-0560">Oxidoreductase</keyword>
<comment type="similarity">
    <text evidence="1">Belongs to the short-chain dehydrogenases/reductases (SDR) family.</text>
</comment>
<dbReference type="AlphaFoldDB" id="A0A1H7Q9E1"/>
<dbReference type="InterPro" id="IPR002347">
    <property type="entry name" value="SDR_fam"/>
</dbReference>
<dbReference type="SUPFAM" id="SSF51735">
    <property type="entry name" value="NAD(P)-binding Rossmann-fold domains"/>
    <property type="match status" value="1"/>
</dbReference>
<dbReference type="EMBL" id="FNZR01000005">
    <property type="protein sequence ID" value="SEL44348.1"/>
    <property type="molecule type" value="Genomic_DNA"/>
</dbReference>
<gene>
    <name evidence="3" type="ORF">SAMN05421740_105237</name>
</gene>
<dbReference type="PANTHER" id="PTHR42760">
    <property type="entry name" value="SHORT-CHAIN DEHYDROGENASES/REDUCTASES FAMILY MEMBER"/>
    <property type="match status" value="1"/>
</dbReference>
<dbReference type="FunFam" id="3.40.50.720:FF:000084">
    <property type="entry name" value="Short-chain dehydrogenase reductase"/>
    <property type="match status" value="1"/>
</dbReference>